<proteinExistence type="predicted"/>
<dbReference type="SUPFAM" id="SSF55874">
    <property type="entry name" value="ATPase domain of HSP90 chaperone/DNA topoisomerase II/histidine kinase"/>
    <property type="match status" value="1"/>
</dbReference>
<feature type="compositionally biased region" description="Low complexity" evidence="1">
    <location>
        <begin position="1159"/>
        <end position="1168"/>
    </location>
</feature>
<feature type="region of interest" description="Disordered" evidence="1">
    <location>
        <begin position="1119"/>
        <end position="1168"/>
    </location>
</feature>
<feature type="region of interest" description="Disordered" evidence="1">
    <location>
        <begin position="1282"/>
        <end position="1333"/>
    </location>
</feature>
<evidence type="ECO:0000313" key="3">
    <source>
        <dbReference type="EMBL" id="KAJ3518121.1"/>
    </source>
</evidence>
<evidence type="ECO:0000259" key="2">
    <source>
        <dbReference type="Pfam" id="PF25794"/>
    </source>
</evidence>
<dbReference type="OrthoDB" id="10031156at2759"/>
<dbReference type="Pfam" id="PF12449">
    <property type="entry name" value="DUF3684"/>
    <property type="match status" value="1"/>
</dbReference>
<dbReference type="InterPro" id="IPR058210">
    <property type="entry name" value="SACS/Nov_dom"/>
</dbReference>
<dbReference type="InterPro" id="IPR036890">
    <property type="entry name" value="HATPase_C_sf"/>
</dbReference>
<sequence length="1522" mass="170210">MTLSKDTLWATGHDETVEVNQRALIDKVLARYSGEFTVFRELLQNSDDAQSKAVEIRFETQSFLDRKKHVSSEGLPGDAQTRPDAPLPNLRTTHVHQWTFRNDGNLFRDEDWNRLKKIAEGNPDEEKIGAFGVDQWMGFHWKDGKDQLYARRGQLPNEQHDTKTSFTMALREPTPIPVPFDFTRFLASSLTFMRYLSAVSVFYDDKQLVKLSKAAGVPRPLSIPVGLNNRSPTGIMTVDGIQSTPLRIQAEVMKWIYLSGTEKKRPVVTKQVKPANAGGGFFASILSSFSGTASRVPTPQPSPPPPPKAVDLLSTSETSVSLSIYSASIRVKLDKKMTAEIHRSTKKNPPTTMKFELIYTAKDEYDASCEEDAKQLEATGSIFQGLRADLQGAGTARIFIGHSTAQSTGLGGHVAARFIPTVERESIDFMDRHVAVWNKELLFVGGFLSRAAYEIELSTVRQQWEALSSPNEPISPEAQSRATQSVLHALKFFMFYPSTPSAEVSSLMEAAFFECSSKGLFPVMSSKGVRNSKDVRLPNAEFAGFLKDLPVLPEEIVNGAPSVIASLHERGLIKDINFNDVLQELQRRPLKEEEAIACLQWWINNFERGDRNVPTTLRSQLINATILTVENEEGQKIIPLASVKHVINPAKVTCRIPPECPLPDYLLPLSVSQSFKPEKLQIIFNRMIKTNTWTVADLMKYLVSVRDTLAENELERLKATAIFHNEAETEDTQGKRPRYKAAQLYEPLDVLRGLGLPIIDWGHKAKWRSSSDEAKFLFELGLQRYPTLEKLIDLCASNNANIRSASLKYLIDNLGSRYKDYDPIKFKDVAFIPALKDSNFQLGTIKEVFSNTEWASLGFLVLDPKYRGDANKLQVKENPPAPHLVTLLQKTPPANELQATKWFSLFATRVNDFKNSDIQVLSQLPFVPVRLEKSAAASPIRWFPPSQCYLGNSTETFHSKLFTFVNFGTSANAFLSTCGTRNQPTVEEVVKILLDSPRRFYDLAGGPTNFLAEIRNVAVNARNISPTTIQRMKRSPILLGLQRKPRDKKGDSDQWDDDEWDLLYDLKRPSEIVIADDTQTFQTFSDSAIFTCPQEDIIEVDRILRQQKEARAAAELARVAREKEQSEFVPPPPYKDTLGPESKSTVETKPPPANQIPENRPSSSSSFPLSNFLKRKLDAMAGQFDKITETITKEITSGGITPSLLEKVAQEIAKRISTGGVTDSQLEKLAESVAKQMLAHRASPSQLEQLALAVERQVPANDSALPQLLRFAELLRFQIPGGAADKPPPIPDKLPMSASGKPPPTTAGTPSILNPFGGLSPFMGTSPSRGRTPDLGVTPWKKISDNIELAVQSCKQETGDLLHNRESMQKVKESVDDGYCDISGRKDNLHHIEVLPSISPQVFLQEKEQSISRFIHIMQTLASVYELPVSTLHIFYDLQGGIIGFNRNSSIFLNLRYFIEWHDSDVLSGNLEPAHISWYFTIAHEIAHNLVHPHNSEHEFYFSAISERFLTKLIHILGSSEG</sequence>
<dbReference type="PANTHER" id="PTHR47839:SF1">
    <property type="entry name" value="DOMAIN PROTEIN, PUTATIVE (AFU_ORTHOLOGUE AFUA_6G04830)-RELATED"/>
    <property type="match status" value="1"/>
</dbReference>
<protein>
    <recommendedName>
        <fullName evidence="2">Sacsin/Nov domain-containing protein</fullName>
    </recommendedName>
</protein>
<dbReference type="EMBL" id="JANKHO010000002">
    <property type="protein sequence ID" value="KAJ3518121.1"/>
    <property type="molecule type" value="Genomic_DNA"/>
</dbReference>
<accession>A0A9W8N2N5</accession>
<dbReference type="Pfam" id="PF25794">
    <property type="entry name" value="SACS"/>
    <property type="match status" value="1"/>
</dbReference>
<gene>
    <name evidence="3" type="ORF">NLJ89_g72</name>
</gene>
<name>A0A9W8N2N5_9AGAR</name>
<evidence type="ECO:0000313" key="4">
    <source>
        <dbReference type="Proteomes" id="UP001148786"/>
    </source>
</evidence>
<dbReference type="Gene3D" id="3.30.565.10">
    <property type="entry name" value="Histidine kinase-like ATPase, C-terminal domain"/>
    <property type="match status" value="1"/>
</dbReference>
<evidence type="ECO:0000256" key="1">
    <source>
        <dbReference type="SAM" id="MobiDB-lite"/>
    </source>
</evidence>
<feature type="region of interest" description="Disordered" evidence="1">
    <location>
        <begin position="67"/>
        <end position="89"/>
    </location>
</feature>
<dbReference type="InterPro" id="IPR022155">
    <property type="entry name" value="DUF3684"/>
</dbReference>
<dbReference type="Proteomes" id="UP001148786">
    <property type="component" value="Unassembled WGS sequence"/>
</dbReference>
<comment type="caution">
    <text evidence="3">The sequence shown here is derived from an EMBL/GenBank/DDBJ whole genome shotgun (WGS) entry which is preliminary data.</text>
</comment>
<reference evidence="3" key="1">
    <citation type="submission" date="2022-07" db="EMBL/GenBank/DDBJ databases">
        <title>Genome Sequence of Agrocybe chaxingu.</title>
        <authorList>
            <person name="Buettner E."/>
        </authorList>
    </citation>
    <scope>NUCLEOTIDE SEQUENCE</scope>
    <source>
        <strain evidence="3">MP-N11</strain>
    </source>
</reference>
<feature type="domain" description="Sacsin/Nov" evidence="2">
    <location>
        <begin position="24"/>
        <end position="133"/>
    </location>
</feature>
<organism evidence="3 4">
    <name type="scientific">Agrocybe chaxingu</name>
    <dbReference type="NCBI Taxonomy" id="84603"/>
    <lineage>
        <taxon>Eukaryota</taxon>
        <taxon>Fungi</taxon>
        <taxon>Dikarya</taxon>
        <taxon>Basidiomycota</taxon>
        <taxon>Agaricomycotina</taxon>
        <taxon>Agaricomycetes</taxon>
        <taxon>Agaricomycetidae</taxon>
        <taxon>Agaricales</taxon>
        <taxon>Agaricineae</taxon>
        <taxon>Strophariaceae</taxon>
        <taxon>Agrocybe</taxon>
    </lineage>
</organism>
<keyword evidence="4" id="KW-1185">Reference proteome</keyword>
<dbReference type="PANTHER" id="PTHR47839">
    <property type="entry name" value="DOMAIN PROTEIN, PUTATIVE (AFU_ORTHOLOGUE AFUA_6G04830)-RELATED"/>
    <property type="match status" value="1"/>
</dbReference>